<dbReference type="PANTHER" id="PTHR15032">
    <property type="entry name" value="N-ACYL-PHOSPHATIDYLETHANOLAMINE-HYDROLYZING PHOSPHOLIPASE D"/>
    <property type="match status" value="1"/>
</dbReference>
<dbReference type="Proteomes" id="UP000000420">
    <property type="component" value="Chromosome"/>
</dbReference>
<feature type="domain" description="Metallo-beta-lactamase" evidence="1">
    <location>
        <begin position="92"/>
        <end position="284"/>
    </location>
</feature>
<dbReference type="Pfam" id="PF12706">
    <property type="entry name" value="Lactamase_B_2"/>
    <property type="match status" value="1"/>
</dbReference>
<dbReference type="InterPro" id="IPR001279">
    <property type="entry name" value="Metallo-B-lactamas"/>
</dbReference>
<dbReference type="SUPFAM" id="SSF56281">
    <property type="entry name" value="Metallo-hydrolase/oxidoreductase"/>
    <property type="match status" value="1"/>
</dbReference>
<dbReference type="Gene3D" id="3.60.15.10">
    <property type="entry name" value="Ribonuclease Z/Hydroxyacylglutathione hydrolase-like"/>
    <property type="match status" value="1"/>
</dbReference>
<dbReference type="HOGENOM" id="CLU_020884_0_2_6"/>
<protein>
    <recommendedName>
        <fullName evidence="1">Metallo-beta-lactamase domain-containing protein</fullName>
    </recommendedName>
</protein>
<dbReference type="PANTHER" id="PTHR15032:SF4">
    <property type="entry name" value="N-ACYL-PHOSPHATIDYLETHANOLAMINE-HYDROLYZING PHOSPHOLIPASE D"/>
    <property type="match status" value="1"/>
</dbReference>
<dbReference type="AlphaFoldDB" id="A0A0H2X2V3"/>
<gene>
    <name evidence="2" type="ordered locus">XC_0242</name>
</gene>
<dbReference type="GO" id="GO:0005737">
    <property type="term" value="C:cytoplasm"/>
    <property type="evidence" value="ECO:0007669"/>
    <property type="project" value="TreeGrafter"/>
</dbReference>
<evidence type="ECO:0000313" key="3">
    <source>
        <dbReference type="Proteomes" id="UP000000420"/>
    </source>
</evidence>
<sequence length="350" mass="38627">MPPPSSAYAASPQFRNGRFRNAQPTLTTSLRLGEQLRLLWTFFFDKPRDTVPSTPPPVLPLTRAQLLAAPDRSLYRLGHSTVLLKLAGGFWLTDPVFAKRASPFSFAGPKRFHAPPIALADLPPLAGVILSHNHYDHLDRATIRALADRVGVFVAPLGVGDLLVRWGVDPAKVRQLDWWDSLNVDGVQLTATPSQHFSGRGLFDSGRSLWCSWVIQHEELRVFFSGDGGYAPHFKTIGEQLGPFDVALIENGAYDQQWPHVHMQPEQSLQAYLDVGGQTLLPIHNGTFDLAMHAWQEPLDRIVALADSAGVALVTPCMGERVDLQAPANRVRWWRQDAAAAASDGMVVTR</sequence>
<dbReference type="InterPro" id="IPR036866">
    <property type="entry name" value="RibonucZ/Hydroxyglut_hydro"/>
</dbReference>
<organism evidence="2 3">
    <name type="scientific">Xanthomonas campestris pv. campestris (strain 8004)</name>
    <dbReference type="NCBI Taxonomy" id="314565"/>
    <lineage>
        <taxon>Bacteria</taxon>
        <taxon>Pseudomonadati</taxon>
        <taxon>Pseudomonadota</taxon>
        <taxon>Gammaproteobacteria</taxon>
        <taxon>Lysobacterales</taxon>
        <taxon>Lysobacteraceae</taxon>
        <taxon>Xanthomonas</taxon>
    </lineage>
</organism>
<evidence type="ECO:0000313" key="2">
    <source>
        <dbReference type="EMBL" id="AAY47329.1"/>
    </source>
</evidence>
<name>A0A0H2X2V3_XANC8</name>
<evidence type="ECO:0000259" key="1">
    <source>
        <dbReference type="Pfam" id="PF12706"/>
    </source>
</evidence>
<dbReference type="EMBL" id="CP000050">
    <property type="protein sequence ID" value="AAY47329.1"/>
    <property type="molecule type" value="Genomic_DNA"/>
</dbReference>
<reference evidence="2 3" key="1">
    <citation type="journal article" date="2005" name="Genome Res.">
        <title>Comparative and functional genomic analyses of the pathogenicity of phytopathogen Xanthomonas campestris pv. campestris.</title>
        <authorList>
            <person name="Qian W."/>
            <person name="Jia Y."/>
            <person name="Ren S.X."/>
            <person name="He Y.Q."/>
            <person name="Feng J.X."/>
            <person name="Lu L.F."/>
            <person name="Sun Q."/>
            <person name="Ying G."/>
            <person name="Tang D.J."/>
            <person name="Tang H."/>
            <person name="Wu W."/>
            <person name="Hao P."/>
            <person name="Wang L."/>
            <person name="Jiang B.L."/>
            <person name="Zeng S."/>
            <person name="Gu W.Y."/>
            <person name="Lu G."/>
            <person name="Rong L."/>
            <person name="Tian Y."/>
            <person name="Yao Z."/>
            <person name="Fu G."/>
            <person name="Chen B."/>
            <person name="Fang R."/>
            <person name="Qiang B."/>
            <person name="Chen Z."/>
            <person name="Zhao G.P."/>
            <person name="Tang J.L."/>
            <person name="He C."/>
        </authorList>
    </citation>
    <scope>NUCLEOTIDE SEQUENCE [LARGE SCALE GENOMIC DNA]</scope>
    <source>
        <strain evidence="2 3">8004</strain>
    </source>
</reference>
<accession>A0A0H2X2V3</accession>
<dbReference type="KEGG" id="xcb:XC_0242"/>
<dbReference type="RefSeq" id="WP_011035487.1">
    <property type="nucleotide sequence ID" value="NC_007086.1"/>
</dbReference>
<proteinExistence type="predicted"/>